<name>A0ABP6SXC2_9ACTN</name>
<evidence type="ECO:0000313" key="2">
    <source>
        <dbReference type="EMBL" id="GAA3387005.1"/>
    </source>
</evidence>
<evidence type="ECO:0000313" key="3">
    <source>
        <dbReference type="Proteomes" id="UP001501676"/>
    </source>
</evidence>
<organism evidence="2 3">
    <name type="scientific">Cryptosporangium minutisporangium</name>
    <dbReference type="NCBI Taxonomy" id="113569"/>
    <lineage>
        <taxon>Bacteria</taxon>
        <taxon>Bacillati</taxon>
        <taxon>Actinomycetota</taxon>
        <taxon>Actinomycetes</taxon>
        <taxon>Cryptosporangiales</taxon>
        <taxon>Cryptosporangiaceae</taxon>
        <taxon>Cryptosporangium</taxon>
    </lineage>
</organism>
<sequence length="83" mass="8804">MRAQSTSPEQAPLTVPAPALPVLANAAAEGAAVPESTARPSRAERRAAARGRRVTDPAPSPVVRGRGRTLVHDRSRYAVRRRG</sequence>
<dbReference type="RefSeq" id="WP_345728481.1">
    <property type="nucleotide sequence ID" value="NZ_BAAAYN010000017.1"/>
</dbReference>
<feature type="compositionally biased region" description="Low complexity" evidence="1">
    <location>
        <begin position="30"/>
        <end position="40"/>
    </location>
</feature>
<gene>
    <name evidence="2" type="ORF">GCM10020369_27910</name>
</gene>
<comment type="caution">
    <text evidence="2">The sequence shown here is derived from an EMBL/GenBank/DDBJ whole genome shotgun (WGS) entry which is preliminary data.</text>
</comment>
<feature type="region of interest" description="Disordered" evidence="1">
    <location>
        <begin position="30"/>
        <end position="83"/>
    </location>
</feature>
<accession>A0ABP6SXC2</accession>
<keyword evidence="3" id="KW-1185">Reference proteome</keyword>
<dbReference type="EMBL" id="BAAAYN010000017">
    <property type="protein sequence ID" value="GAA3387005.1"/>
    <property type="molecule type" value="Genomic_DNA"/>
</dbReference>
<protein>
    <submittedName>
        <fullName evidence="2">Uncharacterized protein</fullName>
    </submittedName>
</protein>
<proteinExistence type="predicted"/>
<dbReference type="Proteomes" id="UP001501676">
    <property type="component" value="Unassembled WGS sequence"/>
</dbReference>
<reference evidence="3" key="1">
    <citation type="journal article" date="2019" name="Int. J. Syst. Evol. Microbiol.">
        <title>The Global Catalogue of Microorganisms (GCM) 10K type strain sequencing project: providing services to taxonomists for standard genome sequencing and annotation.</title>
        <authorList>
            <consortium name="The Broad Institute Genomics Platform"/>
            <consortium name="The Broad Institute Genome Sequencing Center for Infectious Disease"/>
            <person name="Wu L."/>
            <person name="Ma J."/>
        </authorList>
    </citation>
    <scope>NUCLEOTIDE SEQUENCE [LARGE SCALE GENOMIC DNA]</scope>
    <source>
        <strain evidence="3">JCM 9458</strain>
    </source>
</reference>
<evidence type="ECO:0000256" key="1">
    <source>
        <dbReference type="SAM" id="MobiDB-lite"/>
    </source>
</evidence>